<name>A0A8S9LYQ8_BRACR</name>
<evidence type="ECO:0000313" key="9">
    <source>
        <dbReference type="EMBL" id="KAF2612535.1"/>
    </source>
</evidence>
<dbReference type="GO" id="GO:0004553">
    <property type="term" value="F:hydrolase activity, hydrolyzing O-glycosyl compounds"/>
    <property type="evidence" value="ECO:0007669"/>
    <property type="project" value="InterPro"/>
</dbReference>
<dbReference type="SUPFAM" id="SSF52518">
    <property type="entry name" value="Thiamin diphosphate-binding fold (THDP-binding)"/>
    <property type="match status" value="1"/>
</dbReference>
<dbReference type="GO" id="GO:0006099">
    <property type="term" value="P:tricarboxylic acid cycle"/>
    <property type="evidence" value="ECO:0007669"/>
    <property type="project" value="TreeGrafter"/>
</dbReference>
<evidence type="ECO:0000256" key="4">
    <source>
        <dbReference type="ARBA" id="ARBA00023002"/>
    </source>
</evidence>
<dbReference type="GO" id="GO:0004591">
    <property type="term" value="F:oxoglutarate dehydrogenase (succinyl-transferring) activity"/>
    <property type="evidence" value="ECO:0007669"/>
    <property type="project" value="TreeGrafter"/>
</dbReference>
<evidence type="ECO:0000256" key="2">
    <source>
        <dbReference type="ARBA" id="ARBA00006936"/>
    </source>
</evidence>
<dbReference type="GO" id="GO:0045252">
    <property type="term" value="C:oxoglutarate dehydrogenase complex"/>
    <property type="evidence" value="ECO:0007669"/>
    <property type="project" value="TreeGrafter"/>
</dbReference>
<dbReference type="InterPro" id="IPR029061">
    <property type="entry name" value="THDP-binding"/>
</dbReference>
<comment type="cofactor">
    <cofactor evidence="1">
        <name>thiamine diphosphate</name>
        <dbReference type="ChEBI" id="CHEBI:58937"/>
    </cofactor>
</comment>
<accession>A0A8S9LYQ8</accession>
<comment type="caution">
    <text evidence="9">The sequence shown here is derived from an EMBL/GenBank/DDBJ whole genome shotgun (WGS) entry which is preliminary data.</text>
</comment>
<dbReference type="SUPFAM" id="SSF49899">
    <property type="entry name" value="Concanavalin A-like lectins/glucanases"/>
    <property type="match status" value="1"/>
</dbReference>
<dbReference type="InterPro" id="IPR000757">
    <property type="entry name" value="Beta-glucanase-like"/>
</dbReference>
<dbReference type="InterPro" id="IPR008263">
    <property type="entry name" value="GH16_AS"/>
</dbReference>
<dbReference type="GO" id="GO:0005739">
    <property type="term" value="C:mitochondrion"/>
    <property type="evidence" value="ECO:0007669"/>
    <property type="project" value="TreeGrafter"/>
</dbReference>
<keyword evidence="6" id="KW-0326">Glycosidase</keyword>
<dbReference type="FunFam" id="3.40.50.12470:FF:000003">
    <property type="entry name" value="2-oxoglutarate dehydrogenase E1 component"/>
    <property type="match status" value="1"/>
</dbReference>
<evidence type="ECO:0000256" key="1">
    <source>
        <dbReference type="ARBA" id="ARBA00001964"/>
    </source>
</evidence>
<feature type="domain" description="GH16" evidence="8">
    <location>
        <begin position="1"/>
        <end position="143"/>
    </location>
</feature>
<dbReference type="Gene3D" id="2.60.120.200">
    <property type="match status" value="1"/>
</dbReference>
<evidence type="ECO:0000259" key="8">
    <source>
        <dbReference type="PROSITE" id="PS51762"/>
    </source>
</evidence>
<protein>
    <recommendedName>
        <fullName evidence="8">GH16 domain-containing protein</fullName>
    </recommendedName>
</protein>
<dbReference type="PROSITE" id="PS51762">
    <property type="entry name" value="GH16_2"/>
    <property type="match status" value="1"/>
</dbReference>
<dbReference type="InterPro" id="IPR013320">
    <property type="entry name" value="ConA-like_dom_sf"/>
</dbReference>
<evidence type="ECO:0000256" key="7">
    <source>
        <dbReference type="SAM" id="MobiDB-lite"/>
    </source>
</evidence>
<keyword evidence="3" id="KW-0378">Hydrolase</keyword>
<dbReference type="InterPro" id="IPR011603">
    <property type="entry name" value="2oxoglutarate_DH_E1"/>
</dbReference>
<dbReference type="PANTHER" id="PTHR23152">
    <property type="entry name" value="2-OXOGLUTARATE DEHYDROGENASE"/>
    <property type="match status" value="1"/>
</dbReference>
<dbReference type="SMART" id="SM00861">
    <property type="entry name" value="Transket_pyr"/>
    <property type="match status" value="1"/>
</dbReference>
<organism evidence="9">
    <name type="scientific">Brassica cretica</name>
    <name type="common">Mustard</name>
    <dbReference type="NCBI Taxonomy" id="69181"/>
    <lineage>
        <taxon>Eukaryota</taxon>
        <taxon>Viridiplantae</taxon>
        <taxon>Streptophyta</taxon>
        <taxon>Embryophyta</taxon>
        <taxon>Tracheophyta</taxon>
        <taxon>Spermatophyta</taxon>
        <taxon>Magnoliopsida</taxon>
        <taxon>eudicotyledons</taxon>
        <taxon>Gunneridae</taxon>
        <taxon>Pentapetalae</taxon>
        <taxon>rosids</taxon>
        <taxon>malvids</taxon>
        <taxon>Brassicales</taxon>
        <taxon>Brassicaceae</taxon>
        <taxon>Brassiceae</taxon>
        <taxon>Brassica</taxon>
    </lineage>
</organism>
<feature type="compositionally biased region" description="Polar residues" evidence="7">
    <location>
        <begin position="626"/>
        <end position="636"/>
    </location>
</feature>
<reference evidence="9" key="1">
    <citation type="submission" date="2019-12" db="EMBL/GenBank/DDBJ databases">
        <title>Genome sequencing and annotation of Brassica cretica.</title>
        <authorList>
            <person name="Studholme D.J."/>
            <person name="Sarris P.F."/>
        </authorList>
    </citation>
    <scope>NUCLEOTIDE SEQUENCE</scope>
    <source>
        <strain evidence="9">PFS-102/07</strain>
        <tissue evidence="9">Leaf</tissue>
    </source>
</reference>
<keyword evidence="4" id="KW-0560">Oxidoreductase</keyword>
<dbReference type="EMBL" id="QGKY02000089">
    <property type="protein sequence ID" value="KAF2612535.1"/>
    <property type="molecule type" value="Genomic_DNA"/>
</dbReference>
<dbReference type="AlphaFoldDB" id="A0A8S9LYQ8"/>
<dbReference type="Pfam" id="PF02779">
    <property type="entry name" value="Transket_pyr"/>
    <property type="match status" value="1"/>
</dbReference>
<comment type="similarity">
    <text evidence="2">Belongs to the alpha-ketoglutarate dehydrogenase family.</text>
</comment>
<dbReference type="PANTHER" id="PTHR23152:SF30">
    <property type="entry name" value="OXOGLUTARATE DEHYDROGENASE (SUCCINYL-TRANSFERRING)"/>
    <property type="match status" value="1"/>
</dbReference>
<dbReference type="GO" id="GO:0030976">
    <property type="term" value="F:thiamine pyrophosphate binding"/>
    <property type="evidence" value="ECO:0007669"/>
    <property type="project" value="InterPro"/>
</dbReference>
<dbReference type="PROSITE" id="PS01034">
    <property type="entry name" value="GH16_1"/>
    <property type="match status" value="1"/>
</dbReference>
<proteinExistence type="inferred from homology"/>
<evidence type="ECO:0000256" key="6">
    <source>
        <dbReference type="ARBA" id="ARBA00023295"/>
    </source>
</evidence>
<dbReference type="GO" id="GO:0005975">
    <property type="term" value="P:carbohydrate metabolic process"/>
    <property type="evidence" value="ECO:0007669"/>
    <property type="project" value="InterPro"/>
</dbReference>
<keyword evidence="5" id="KW-0786">Thiamine pyrophosphate</keyword>
<gene>
    <name evidence="9" type="ORF">F2Q70_00010724</name>
</gene>
<dbReference type="InterPro" id="IPR005475">
    <property type="entry name" value="Transketolase-like_Pyr-bd"/>
</dbReference>
<sequence>MKIKLIPGDSAGTVTAFYMNSDTDTVRDELDFEFLGNRSGQPYSVQTNIFAHGKGDREQRVNLWFDPSLDFHTYSILWSHRHIVFYVDDVPIREYKNNQAKNIAYPTSQPMGVYSTLWEADDWATRGGLEKIDWSKAPFYAYYKDFDIEGCPVPGPTNCPSNPHNWWEGYAYQSLNAVEARRYRWVRVNHMNFKPHRGVKRVYEQRAQMIESGEGIDWGLGEALAFATLVVEGNHVRLSGQDVERGTFSHRHSVLHDQETGEEYCPLDHLTMNQDPEMFTVSNSSLSEFGVLGFELGYSMENPNSLVIWEAQFGDFANGAQVMFDQFISSGEAKWLRQTGLVVLLPHGYDGQGPEHSSGRLERFLQMSDDNPFVIPEMDPTLRKQIQECNWQIVNVTTPANYFHVLRRQIHRDFRKPLIVMAPKNLLRHKKCVSNLSEFDDVKGHPGFDKQGTRFKRLIKDQSGHSDLEEAAMATYSSERLPRTPATTRLAIRPGSRVLKSPLSDEEVMWKRLKEAGFDEQSIKQRDKAALIAYIAKLESEVYDYQHNMGLLILEKDQLLSKYEEVKASVDEADLAHRRDLSAYVSALAESKKREEGLNKDVGIAKECISSTGIKEKDSGDGGHWNSMNPQGFVSG</sequence>
<dbReference type="Gene3D" id="3.40.50.12470">
    <property type="match status" value="1"/>
</dbReference>
<evidence type="ECO:0000256" key="5">
    <source>
        <dbReference type="ARBA" id="ARBA00023052"/>
    </source>
</evidence>
<dbReference type="Pfam" id="PF00722">
    <property type="entry name" value="Glyco_hydro_16"/>
    <property type="match status" value="1"/>
</dbReference>
<evidence type="ECO:0000256" key="3">
    <source>
        <dbReference type="ARBA" id="ARBA00022801"/>
    </source>
</evidence>
<feature type="region of interest" description="Disordered" evidence="7">
    <location>
        <begin position="615"/>
        <end position="636"/>
    </location>
</feature>